<keyword evidence="2 5" id="KW-0863">Zinc-finger</keyword>
<evidence type="ECO:0000313" key="9">
    <source>
        <dbReference type="Proteomes" id="UP000038045"/>
    </source>
</evidence>
<reference evidence="10" key="1">
    <citation type="submission" date="2017-02" db="UniProtKB">
        <authorList>
            <consortium name="WormBaseParasite"/>
        </authorList>
    </citation>
    <scope>IDENTIFICATION</scope>
</reference>
<feature type="region of interest" description="Disordered" evidence="7">
    <location>
        <begin position="232"/>
        <end position="251"/>
    </location>
</feature>
<dbReference type="Proteomes" id="UP000038045">
    <property type="component" value="Unplaced"/>
</dbReference>
<dbReference type="GO" id="GO:0016925">
    <property type="term" value="P:protein sumoylation"/>
    <property type="evidence" value="ECO:0007669"/>
    <property type="project" value="TreeGrafter"/>
</dbReference>
<accession>A0A0N4ZNG3</accession>
<dbReference type="PROSITE" id="PS50089">
    <property type="entry name" value="ZF_RING_2"/>
    <property type="match status" value="1"/>
</dbReference>
<dbReference type="PANTHER" id="PTHR22663:SF17">
    <property type="entry name" value="RING FINGER PROTEIN NARYA-RELATED"/>
    <property type="match status" value="1"/>
</dbReference>
<protein>
    <submittedName>
        <fullName evidence="10">RING-type domain-containing protein</fullName>
    </submittedName>
</protein>
<feature type="domain" description="RING-type" evidence="8">
    <location>
        <begin position="11"/>
        <end position="52"/>
    </location>
</feature>
<feature type="coiled-coil region" evidence="6">
    <location>
        <begin position="115"/>
        <end position="163"/>
    </location>
</feature>
<evidence type="ECO:0000256" key="5">
    <source>
        <dbReference type="PROSITE-ProRule" id="PRU00175"/>
    </source>
</evidence>
<organism evidence="9 10">
    <name type="scientific">Parastrongyloides trichosuri</name>
    <name type="common">Possum-specific nematode worm</name>
    <dbReference type="NCBI Taxonomy" id="131310"/>
    <lineage>
        <taxon>Eukaryota</taxon>
        <taxon>Metazoa</taxon>
        <taxon>Ecdysozoa</taxon>
        <taxon>Nematoda</taxon>
        <taxon>Chromadorea</taxon>
        <taxon>Rhabditida</taxon>
        <taxon>Tylenchina</taxon>
        <taxon>Panagrolaimomorpha</taxon>
        <taxon>Strongyloidoidea</taxon>
        <taxon>Strongyloididae</taxon>
        <taxon>Parastrongyloides</taxon>
    </lineage>
</organism>
<dbReference type="WBParaSite" id="PTRK_0001007700.1">
    <property type="protein sequence ID" value="PTRK_0001007700.1"/>
    <property type="gene ID" value="PTRK_0001007700"/>
</dbReference>
<dbReference type="GO" id="GO:0007129">
    <property type="term" value="P:homologous chromosome pairing at meiosis"/>
    <property type="evidence" value="ECO:0007669"/>
    <property type="project" value="TreeGrafter"/>
</dbReference>
<dbReference type="InterPro" id="IPR042123">
    <property type="entry name" value="Zip3/RNF212-like"/>
</dbReference>
<dbReference type="PANTHER" id="PTHR22663">
    <property type="entry name" value="RING FINGER PROTEIN NARYA-RELATED"/>
    <property type="match status" value="1"/>
</dbReference>
<evidence type="ECO:0000256" key="6">
    <source>
        <dbReference type="SAM" id="Coils"/>
    </source>
</evidence>
<dbReference type="GO" id="GO:0008270">
    <property type="term" value="F:zinc ion binding"/>
    <property type="evidence" value="ECO:0007669"/>
    <property type="project" value="UniProtKB-KW"/>
</dbReference>
<evidence type="ECO:0000256" key="2">
    <source>
        <dbReference type="ARBA" id="ARBA00022771"/>
    </source>
</evidence>
<keyword evidence="1" id="KW-0479">Metal-binding</keyword>
<evidence type="ECO:0000256" key="4">
    <source>
        <dbReference type="ARBA" id="ARBA00023254"/>
    </source>
</evidence>
<dbReference type="GO" id="GO:0007131">
    <property type="term" value="P:reciprocal meiotic recombination"/>
    <property type="evidence" value="ECO:0007669"/>
    <property type="project" value="InterPro"/>
</dbReference>
<keyword evidence="9" id="KW-1185">Reference proteome</keyword>
<evidence type="ECO:0000313" key="10">
    <source>
        <dbReference type="WBParaSite" id="PTRK_0001007700.1"/>
    </source>
</evidence>
<evidence type="ECO:0000256" key="7">
    <source>
        <dbReference type="SAM" id="MobiDB-lite"/>
    </source>
</evidence>
<proteinExistence type="predicted"/>
<dbReference type="STRING" id="131310.A0A0N4ZNG3"/>
<evidence type="ECO:0000256" key="3">
    <source>
        <dbReference type="ARBA" id="ARBA00022833"/>
    </source>
</evidence>
<keyword evidence="6" id="KW-0175">Coiled coil</keyword>
<dbReference type="InterPro" id="IPR017907">
    <property type="entry name" value="Znf_RING_CS"/>
</dbReference>
<dbReference type="GO" id="GO:0019789">
    <property type="term" value="F:SUMO transferase activity"/>
    <property type="evidence" value="ECO:0007669"/>
    <property type="project" value="InterPro"/>
</dbReference>
<sequence>MIPGAPIWLHCNQCLGNQLKITLYLTSCGHIFCPGCLKIDTKRKDAICCTCNKKVPICEVGENMGPEQLSYFSEPEKISLMYMNKINRIRSFQIYHSERYLKMIRYRYEKFLLCAKTIKKENEELKTKNKNLLAALNQKTGNEKQRENENNKLRSEISELRKYIINQRKNQKLIEEKQRRLKSNFQSQNQVSNIGAGDNNKVYRDNKKISTTKYASPDARLLEYGEKSRQMERNCESFPNPNVIKENKSNNKLSLPLNNTNKEDDKFVNLFGNRFSNKNDTFKSFGVGDLSNGGFNFSNFCPPKSSFNPIGPNTQTVKFGSLEMSFNNSTISDIPRRKYN</sequence>
<name>A0A0N4ZNG3_PARTI</name>
<evidence type="ECO:0000259" key="8">
    <source>
        <dbReference type="PROSITE" id="PS50089"/>
    </source>
</evidence>
<evidence type="ECO:0000256" key="1">
    <source>
        <dbReference type="ARBA" id="ARBA00022723"/>
    </source>
</evidence>
<keyword evidence="3" id="KW-0862">Zinc</keyword>
<keyword evidence="4" id="KW-0469">Meiosis</keyword>
<dbReference type="AlphaFoldDB" id="A0A0N4ZNG3"/>
<dbReference type="InterPro" id="IPR001841">
    <property type="entry name" value="Znf_RING"/>
</dbReference>
<dbReference type="PROSITE" id="PS00518">
    <property type="entry name" value="ZF_RING_1"/>
    <property type="match status" value="1"/>
</dbReference>
<dbReference type="GO" id="GO:0000795">
    <property type="term" value="C:synaptonemal complex"/>
    <property type="evidence" value="ECO:0007669"/>
    <property type="project" value="InterPro"/>
</dbReference>